<dbReference type="Proteomes" id="UP000076532">
    <property type="component" value="Unassembled WGS sequence"/>
</dbReference>
<dbReference type="InterPro" id="IPR000210">
    <property type="entry name" value="BTB/POZ_dom"/>
</dbReference>
<accession>A0A166A9X3</accession>
<name>A0A166A9X3_9AGAM</name>
<dbReference type="AlphaFoldDB" id="A0A166A9X3"/>
<dbReference type="EMBL" id="KV417663">
    <property type="protein sequence ID" value="KZP11394.1"/>
    <property type="molecule type" value="Genomic_DNA"/>
</dbReference>
<reference evidence="4 5" key="1">
    <citation type="journal article" date="2016" name="Mol. Biol. Evol.">
        <title>Comparative Genomics of Early-Diverging Mushroom-Forming Fungi Provides Insights into the Origins of Lignocellulose Decay Capabilities.</title>
        <authorList>
            <person name="Nagy L.G."/>
            <person name="Riley R."/>
            <person name="Tritt A."/>
            <person name="Adam C."/>
            <person name="Daum C."/>
            <person name="Floudas D."/>
            <person name="Sun H."/>
            <person name="Yadav J.S."/>
            <person name="Pangilinan J."/>
            <person name="Larsson K.H."/>
            <person name="Matsuura K."/>
            <person name="Barry K."/>
            <person name="Labutti K."/>
            <person name="Kuo R."/>
            <person name="Ohm R.A."/>
            <person name="Bhattacharya S.S."/>
            <person name="Shirouzu T."/>
            <person name="Yoshinaga Y."/>
            <person name="Martin F.M."/>
            <person name="Grigoriev I.V."/>
            <person name="Hibbett D.S."/>
        </authorList>
    </citation>
    <scope>NUCLEOTIDE SEQUENCE [LARGE SCALE GENOMIC DNA]</scope>
    <source>
        <strain evidence="4 5">CBS 109695</strain>
    </source>
</reference>
<dbReference type="Pfam" id="PF00651">
    <property type="entry name" value="BTB"/>
    <property type="match status" value="1"/>
</dbReference>
<proteinExistence type="predicted"/>
<evidence type="ECO:0000259" key="3">
    <source>
        <dbReference type="PROSITE" id="PS50097"/>
    </source>
</evidence>
<protein>
    <recommendedName>
        <fullName evidence="3">BTB domain-containing protein</fullName>
    </recommendedName>
</protein>
<evidence type="ECO:0000313" key="4">
    <source>
        <dbReference type="EMBL" id="KZP11394.1"/>
    </source>
</evidence>
<feature type="domain" description="BTB" evidence="3">
    <location>
        <begin position="49"/>
        <end position="116"/>
    </location>
</feature>
<feature type="coiled-coil region" evidence="1">
    <location>
        <begin position="239"/>
        <end position="266"/>
    </location>
</feature>
<organism evidence="4 5">
    <name type="scientific">Athelia psychrophila</name>
    <dbReference type="NCBI Taxonomy" id="1759441"/>
    <lineage>
        <taxon>Eukaryota</taxon>
        <taxon>Fungi</taxon>
        <taxon>Dikarya</taxon>
        <taxon>Basidiomycota</taxon>
        <taxon>Agaricomycotina</taxon>
        <taxon>Agaricomycetes</taxon>
        <taxon>Agaricomycetidae</taxon>
        <taxon>Atheliales</taxon>
        <taxon>Atheliaceae</taxon>
        <taxon>Athelia</taxon>
    </lineage>
</organism>
<gene>
    <name evidence="4" type="ORF">FIBSPDRAFT_962269</name>
</gene>
<keyword evidence="5" id="KW-1185">Reference proteome</keyword>
<dbReference type="STRING" id="436010.A0A166A9X3"/>
<dbReference type="Gene3D" id="3.30.710.10">
    <property type="entry name" value="Potassium Channel Kv1.1, Chain A"/>
    <property type="match status" value="1"/>
</dbReference>
<dbReference type="OrthoDB" id="2367075at2759"/>
<dbReference type="SUPFAM" id="SSF54695">
    <property type="entry name" value="POZ domain"/>
    <property type="match status" value="1"/>
</dbReference>
<keyword evidence="1" id="KW-0175">Coiled coil</keyword>
<evidence type="ECO:0000313" key="5">
    <source>
        <dbReference type="Proteomes" id="UP000076532"/>
    </source>
</evidence>
<evidence type="ECO:0000256" key="2">
    <source>
        <dbReference type="SAM" id="MobiDB-lite"/>
    </source>
</evidence>
<dbReference type="InterPro" id="IPR011333">
    <property type="entry name" value="SKP1/BTB/POZ_sf"/>
</dbReference>
<evidence type="ECO:0000256" key="1">
    <source>
        <dbReference type="SAM" id="Coils"/>
    </source>
</evidence>
<sequence>MSSILTSAPPSHRVSPLTDSNELEQPAGRANIELEAQRTRHSHYYFKDGNVVFMVEEVLYSVHRYFFERDSAHFRPVLENAQGADETSPIALSDVNCSEFDEFLAILYPADFRRSVEKTTAQWTSILHLAAKWGFESIQLLAIDNLTASVIPVDKIVLGRRYGISHWLPGAYEAVCTRADPLTVEEGMKLGMEDAIRISAARQVYGCAKARYETKHLLEDLGDIFGLEVPTEEVSGGSADVEESDIKDLEDQIVAVQAEFAALSTAIIICDRQRNWGQDSCLLNGNRTSCAGCLSRRKSNEPAIITCDRHPGAGQDTCLLNGDKTSCAGCLARRESAGQRLKREEEAQERCLADLREKRDGKARDRLARKQEWMALFR</sequence>
<dbReference type="PROSITE" id="PS50097">
    <property type="entry name" value="BTB"/>
    <property type="match status" value="1"/>
</dbReference>
<feature type="region of interest" description="Disordered" evidence="2">
    <location>
        <begin position="1"/>
        <end position="27"/>
    </location>
</feature>